<reference evidence="1 2" key="1">
    <citation type="submission" date="2018-06" db="EMBL/GenBank/DDBJ databases">
        <title>Genomic Encyclopedia of Type Strains, Phase III (KMG-III): the genomes of soil and plant-associated and newly described type strains.</title>
        <authorList>
            <person name="Whitman W."/>
        </authorList>
    </citation>
    <scope>NUCLEOTIDE SEQUENCE [LARGE SCALE GENOMIC DNA]</scope>
    <source>
        <strain evidence="1 2">CGMCC 1.8979</strain>
    </source>
</reference>
<keyword evidence="2" id="KW-1185">Reference proteome</keyword>
<dbReference type="OrthoDB" id="2972583at2"/>
<organism evidence="1 2">
    <name type="scientific">Paranoxybacillus vitaminiphilus</name>
    <dbReference type="NCBI Taxonomy" id="581036"/>
    <lineage>
        <taxon>Bacteria</taxon>
        <taxon>Bacillati</taxon>
        <taxon>Bacillota</taxon>
        <taxon>Bacilli</taxon>
        <taxon>Bacillales</taxon>
        <taxon>Anoxybacillaceae</taxon>
        <taxon>Paranoxybacillus</taxon>
    </lineage>
</organism>
<evidence type="ECO:0000313" key="2">
    <source>
        <dbReference type="Proteomes" id="UP000248555"/>
    </source>
</evidence>
<gene>
    <name evidence="1" type="ORF">B0I26_10362</name>
</gene>
<comment type="caution">
    <text evidence="1">The sequence shown here is derived from an EMBL/GenBank/DDBJ whole genome shotgun (WGS) entry which is preliminary data.</text>
</comment>
<protein>
    <submittedName>
        <fullName evidence="1">Uncharacterized protein</fullName>
    </submittedName>
</protein>
<dbReference type="Proteomes" id="UP000248555">
    <property type="component" value="Unassembled WGS sequence"/>
</dbReference>
<dbReference type="RefSeq" id="WP_111644380.1">
    <property type="nucleotide sequence ID" value="NZ_QLMH01000003.1"/>
</dbReference>
<evidence type="ECO:0000313" key="1">
    <source>
        <dbReference type="EMBL" id="RAK21110.1"/>
    </source>
</evidence>
<dbReference type="EMBL" id="QLMH01000003">
    <property type="protein sequence ID" value="RAK21110.1"/>
    <property type="molecule type" value="Genomic_DNA"/>
</dbReference>
<dbReference type="AlphaFoldDB" id="A0A327YJH9"/>
<accession>A0A327YJH9</accession>
<proteinExistence type="predicted"/>
<name>A0A327YJH9_9BACL</name>
<sequence length="90" mass="10333">MLGDHIKRTTREIDAFLEQYTLGTLIVDGDTVSLETKQGEIVLDETYIIEVFDGEKYHPITYDQARNTMSRDGWPLYAGLEARVKEGEQH</sequence>